<dbReference type="Gene3D" id="3.40.50.300">
    <property type="entry name" value="P-loop containing nucleotide triphosphate hydrolases"/>
    <property type="match status" value="2"/>
</dbReference>
<evidence type="ECO:0000313" key="11">
    <source>
        <dbReference type="Proteomes" id="UP000823937"/>
    </source>
</evidence>
<evidence type="ECO:0000256" key="4">
    <source>
        <dbReference type="ARBA" id="ARBA00022475"/>
    </source>
</evidence>
<dbReference type="EMBL" id="DXHX01000109">
    <property type="protein sequence ID" value="HIV74791.1"/>
    <property type="molecule type" value="Genomic_DNA"/>
</dbReference>
<evidence type="ECO:0000256" key="2">
    <source>
        <dbReference type="ARBA" id="ARBA00005417"/>
    </source>
</evidence>
<dbReference type="CDD" id="cd03225">
    <property type="entry name" value="ABC_cobalt_CbiO_domain1"/>
    <property type="match status" value="2"/>
</dbReference>
<dbReference type="AlphaFoldDB" id="A0A9D1PLU9"/>
<evidence type="ECO:0000313" key="10">
    <source>
        <dbReference type="EMBL" id="HIV74791.1"/>
    </source>
</evidence>
<dbReference type="SUPFAM" id="SSF52540">
    <property type="entry name" value="P-loop containing nucleoside triphosphate hydrolases"/>
    <property type="match status" value="2"/>
</dbReference>
<feature type="domain" description="ABC transporter" evidence="9">
    <location>
        <begin position="299"/>
        <end position="531"/>
    </location>
</feature>
<protein>
    <submittedName>
        <fullName evidence="10">ATP-binding cassette domain-containing protein</fullName>
    </submittedName>
</protein>
<dbReference type="PROSITE" id="PS00211">
    <property type="entry name" value="ABC_TRANSPORTER_1"/>
    <property type="match status" value="2"/>
</dbReference>
<dbReference type="PANTHER" id="PTHR43553">
    <property type="entry name" value="HEAVY METAL TRANSPORTER"/>
    <property type="match status" value="1"/>
</dbReference>
<feature type="domain" description="ABC transporter" evidence="9">
    <location>
        <begin position="4"/>
        <end position="242"/>
    </location>
</feature>
<dbReference type="GO" id="GO:0005524">
    <property type="term" value="F:ATP binding"/>
    <property type="evidence" value="ECO:0007669"/>
    <property type="project" value="UniProtKB-KW"/>
</dbReference>
<comment type="subcellular location">
    <subcellularLocation>
        <location evidence="1">Cell membrane</location>
        <topology evidence="1">Peripheral membrane protein</topology>
    </subcellularLocation>
</comment>
<evidence type="ECO:0000256" key="8">
    <source>
        <dbReference type="ARBA" id="ARBA00023136"/>
    </source>
</evidence>
<comment type="similarity">
    <text evidence="2">Belongs to the ABC transporter superfamily.</text>
</comment>
<dbReference type="InterPro" id="IPR003439">
    <property type="entry name" value="ABC_transporter-like_ATP-bd"/>
</dbReference>
<keyword evidence="5" id="KW-0547">Nucleotide-binding</keyword>
<accession>A0A9D1PLU9</accession>
<dbReference type="Pfam" id="PF00005">
    <property type="entry name" value="ABC_tran"/>
    <property type="match status" value="2"/>
</dbReference>
<keyword evidence="3" id="KW-0813">Transport</keyword>
<keyword evidence="4" id="KW-1003">Cell membrane</keyword>
<dbReference type="PROSITE" id="PS50893">
    <property type="entry name" value="ABC_TRANSPORTER_2"/>
    <property type="match status" value="2"/>
</dbReference>
<evidence type="ECO:0000259" key="9">
    <source>
        <dbReference type="PROSITE" id="PS50893"/>
    </source>
</evidence>
<organism evidence="10 11">
    <name type="scientific">Candidatus Pseudogracilibacillus intestinigallinarum</name>
    <dbReference type="NCBI Taxonomy" id="2838742"/>
    <lineage>
        <taxon>Bacteria</taxon>
        <taxon>Bacillati</taxon>
        <taxon>Bacillota</taxon>
        <taxon>Bacilli</taxon>
        <taxon>Bacillales</taxon>
        <taxon>Bacillaceae</taxon>
        <taxon>Pseudogracilibacillus</taxon>
    </lineage>
</organism>
<dbReference type="GO" id="GO:0016887">
    <property type="term" value="F:ATP hydrolysis activity"/>
    <property type="evidence" value="ECO:0007669"/>
    <property type="project" value="InterPro"/>
</dbReference>
<evidence type="ECO:0000256" key="6">
    <source>
        <dbReference type="ARBA" id="ARBA00022840"/>
    </source>
</evidence>
<dbReference type="InterPro" id="IPR017871">
    <property type="entry name" value="ABC_transporter-like_CS"/>
</dbReference>
<evidence type="ECO:0000256" key="5">
    <source>
        <dbReference type="ARBA" id="ARBA00022741"/>
    </source>
</evidence>
<gene>
    <name evidence="10" type="ORF">H9895_06925</name>
</gene>
<dbReference type="InterPro" id="IPR050095">
    <property type="entry name" value="ECF_ABC_transporter_ATP-bd"/>
</dbReference>
<proteinExistence type="inferred from homology"/>
<reference evidence="10" key="1">
    <citation type="journal article" date="2021" name="PeerJ">
        <title>Extensive microbial diversity within the chicken gut microbiome revealed by metagenomics and culture.</title>
        <authorList>
            <person name="Gilroy R."/>
            <person name="Ravi A."/>
            <person name="Getino M."/>
            <person name="Pursley I."/>
            <person name="Horton D.L."/>
            <person name="Alikhan N.F."/>
            <person name="Baker D."/>
            <person name="Gharbi K."/>
            <person name="Hall N."/>
            <person name="Watson M."/>
            <person name="Adriaenssens E.M."/>
            <person name="Foster-Nyarko E."/>
            <person name="Jarju S."/>
            <person name="Secka A."/>
            <person name="Antonio M."/>
            <person name="Oren A."/>
            <person name="Chaudhuri R.R."/>
            <person name="La Ragione R."/>
            <person name="Hildebrand F."/>
            <person name="Pallen M.J."/>
        </authorList>
    </citation>
    <scope>NUCLEOTIDE SEQUENCE</scope>
    <source>
        <strain evidence="10">CHK169-2315</strain>
    </source>
</reference>
<dbReference type="PANTHER" id="PTHR43553:SF24">
    <property type="entry name" value="ENERGY-COUPLING FACTOR TRANSPORTER ATP-BINDING PROTEIN ECFA1"/>
    <property type="match status" value="1"/>
</dbReference>
<dbReference type="GO" id="GO:0043190">
    <property type="term" value="C:ATP-binding cassette (ABC) transporter complex"/>
    <property type="evidence" value="ECO:0007669"/>
    <property type="project" value="TreeGrafter"/>
</dbReference>
<dbReference type="NCBIfam" id="NF010167">
    <property type="entry name" value="PRK13648.1"/>
    <property type="match status" value="2"/>
</dbReference>
<reference evidence="10" key="2">
    <citation type="submission" date="2021-04" db="EMBL/GenBank/DDBJ databases">
        <authorList>
            <person name="Gilroy R."/>
        </authorList>
    </citation>
    <scope>NUCLEOTIDE SEQUENCE</scope>
    <source>
        <strain evidence="10">CHK169-2315</strain>
    </source>
</reference>
<evidence type="ECO:0000256" key="1">
    <source>
        <dbReference type="ARBA" id="ARBA00004202"/>
    </source>
</evidence>
<evidence type="ECO:0000256" key="7">
    <source>
        <dbReference type="ARBA" id="ARBA00022967"/>
    </source>
</evidence>
<keyword evidence="6 10" id="KW-0067">ATP-binding</keyword>
<dbReference type="InterPro" id="IPR015856">
    <property type="entry name" value="ABC_transpr_CbiO/EcfA_su"/>
</dbReference>
<keyword evidence="7" id="KW-1278">Translocase</keyword>
<evidence type="ECO:0000256" key="3">
    <source>
        <dbReference type="ARBA" id="ARBA00022448"/>
    </source>
</evidence>
<dbReference type="GO" id="GO:0042626">
    <property type="term" value="F:ATPase-coupled transmembrane transporter activity"/>
    <property type="evidence" value="ECO:0007669"/>
    <property type="project" value="TreeGrafter"/>
</dbReference>
<keyword evidence="8" id="KW-0472">Membrane</keyword>
<dbReference type="Proteomes" id="UP000823937">
    <property type="component" value="Unassembled WGS sequence"/>
</dbReference>
<dbReference type="SMART" id="SM00382">
    <property type="entry name" value="AAA"/>
    <property type="match status" value="2"/>
</dbReference>
<sequence>MEILKVDNVTFRYPDMEKNVLQQISFSIEQGSFVVLCGASGSGKTTLLRLLKHELAPFGKQTGQIYYNEKSLDEWDTRLLTTEFGFVFQDPDNQIVMDEVLQEIVFGMENMNIPYIEMKKRLSELVHFFGVEDLLYKQTSTLSGGQKQLINLLSILLLRPKVLLLDEPTSQLDPIAAKELLQILERLNNEMGMTIIIVEHRLEDLFSMADKVIMLEEGNIAYEGKSRDVIKQIYEKDDKSFLPYVPSVSRLFLATEEKDPRKVPLNVKETRTWLHNRATKITNNNQEIIPFERKTETILKIENIYFQYEKTLPFVLKDCNLQIQKGEFFALVGGNGTGKSTLLQIAMGILKQQRGNVILREKKLKKYRLDELAHTFAYLPQHPLAFYIEETIGKEMERIISKHQIENGKERMARIAKKLNVDHLFDRHPNDLSGGELQRATLACLLLSEPEVLFIDEPTKGLDPISKEALAKLLLPLQKDGLTIFMVTHDIEFAVQYVDYCAILFDGQIAAEGTPEQLFKSNYFYTTSINRATTSINGPEVLTLEEALKQWQ</sequence>
<dbReference type="InterPro" id="IPR027417">
    <property type="entry name" value="P-loop_NTPase"/>
</dbReference>
<name>A0A9D1PLU9_9BACI</name>
<dbReference type="InterPro" id="IPR003593">
    <property type="entry name" value="AAA+_ATPase"/>
</dbReference>
<comment type="caution">
    <text evidence="10">The sequence shown here is derived from an EMBL/GenBank/DDBJ whole genome shotgun (WGS) entry which is preliminary data.</text>
</comment>